<evidence type="ECO:0000313" key="1">
    <source>
        <dbReference type="EMBL" id="TRZ05048.1"/>
    </source>
</evidence>
<accession>A0A8K1FSL7</accession>
<evidence type="ECO:0000313" key="2">
    <source>
        <dbReference type="Proteomes" id="UP000796761"/>
    </source>
</evidence>
<dbReference type="OrthoDB" id="9838443at2759"/>
<keyword evidence="2" id="KW-1185">Reference proteome</keyword>
<dbReference type="EMBL" id="SWJQ01006843">
    <property type="protein sequence ID" value="TRZ05048.1"/>
    <property type="molecule type" value="Genomic_DNA"/>
</dbReference>
<gene>
    <name evidence="1" type="ORF">HGM15179_022058</name>
</gene>
<organism evidence="1 2">
    <name type="scientific">Zosterops borbonicus</name>
    <dbReference type="NCBI Taxonomy" id="364589"/>
    <lineage>
        <taxon>Eukaryota</taxon>
        <taxon>Metazoa</taxon>
        <taxon>Chordata</taxon>
        <taxon>Craniata</taxon>
        <taxon>Vertebrata</taxon>
        <taxon>Euteleostomi</taxon>
        <taxon>Archelosauria</taxon>
        <taxon>Archosauria</taxon>
        <taxon>Dinosauria</taxon>
        <taxon>Saurischia</taxon>
        <taxon>Theropoda</taxon>
        <taxon>Coelurosauria</taxon>
        <taxon>Aves</taxon>
        <taxon>Neognathae</taxon>
        <taxon>Neoaves</taxon>
        <taxon>Telluraves</taxon>
        <taxon>Australaves</taxon>
        <taxon>Passeriformes</taxon>
        <taxon>Sylvioidea</taxon>
        <taxon>Zosteropidae</taxon>
        <taxon>Zosterops</taxon>
    </lineage>
</organism>
<reference evidence="1" key="1">
    <citation type="submission" date="2019-04" db="EMBL/GenBank/DDBJ databases">
        <title>Genome assembly of Zosterops borbonicus 15179.</title>
        <authorList>
            <person name="Leroy T."/>
            <person name="Anselmetti Y."/>
            <person name="Tilak M.-K."/>
            <person name="Nabholz B."/>
        </authorList>
    </citation>
    <scope>NUCLEOTIDE SEQUENCE</scope>
    <source>
        <strain evidence="1">HGM_15179</strain>
        <tissue evidence="1">Muscle</tissue>
    </source>
</reference>
<dbReference type="AlphaFoldDB" id="A0A8K1FSL7"/>
<sequence length="110" mass="12397">KNHLMLNPVMNPIQVATLLMLNNLANLTSTAISFLLEDEKITRQATLQNRAAIDFLLLLHGHECQKFEGLCCLNLTLKALDIHAALRIMNSLIGQVKQESEDWVKELFKG</sequence>
<proteinExistence type="predicted"/>
<comment type="caution">
    <text evidence="1">The sequence shown here is derived from an EMBL/GenBank/DDBJ whole genome shotgun (WGS) entry which is preliminary data.</text>
</comment>
<dbReference type="Proteomes" id="UP000796761">
    <property type="component" value="Unassembled WGS sequence"/>
</dbReference>
<dbReference type="Gene3D" id="1.10.287.210">
    <property type="match status" value="1"/>
</dbReference>
<protein>
    <submittedName>
        <fullName evidence="1">Uncharacterized protein</fullName>
    </submittedName>
</protein>
<dbReference type="SUPFAM" id="SSF58069">
    <property type="entry name" value="Virus ectodomain"/>
    <property type="match status" value="1"/>
</dbReference>
<name>A0A8K1FSL7_9PASS</name>
<feature type="non-terminal residue" evidence="1">
    <location>
        <position position="1"/>
    </location>
</feature>